<keyword evidence="3" id="KW-1185">Reference proteome</keyword>
<dbReference type="SUPFAM" id="SSF51556">
    <property type="entry name" value="Metallo-dependent hydrolases"/>
    <property type="match status" value="1"/>
</dbReference>
<evidence type="ECO:0000313" key="2">
    <source>
        <dbReference type="EMBL" id="KAK8885655.1"/>
    </source>
</evidence>
<proteinExistence type="predicted"/>
<dbReference type="Gene3D" id="3.10.310.70">
    <property type="match status" value="1"/>
</dbReference>
<dbReference type="Pfam" id="PF07969">
    <property type="entry name" value="Amidohydro_3"/>
    <property type="match status" value="1"/>
</dbReference>
<evidence type="ECO:0000259" key="1">
    <source>
        <dbReference type="Pfam" id="PF07969"/>
    </source>
</evidence>
<comment type="caution">
    <text evidence="2">The sequence shown here is derived from an EMBL/GenBank/DDBJ whole genome shotgun (WGS) entry which is preliminary data.</text>
</comment>
<dbReference type="SUPFAM" id="SSF51338">
    <property type="entry name" value="Composite domain of metallo-dependent hydrolases"/>
    <property type="match status" value="1"/>
</dbReference>
<gene>
    <name evidence="2" type="ORF">M9Y10_041107</name>
</gene>
<sequence>MSQANQRIYFNGDIVTMVNESDCPKAVLTQNGKIVQLGDLEQLKLKAPDAKLIDLKGKTMLPGFVDPHSHIYALAQSLSMANVVECTSISEVIDILKRIHKPPGEWIIGINFDNAKYPGNKVPTKEDLDQVSTTSPVLCSHISGHMGVVNSYALKLLEITADSPDPPGGKIRRKDDGKEPTGLLEESAFFSVQRFMKPKSPDALVSDLEEAQKVYVSFGITTAQDGRTLSSDFQIIEKASKSKKLFIDVICYPEYFLNDGAIDDNMQPYKNKYVNRLKVGGYKIFLDGSPQGRTAWMSKPYLNNDPSDPNYCGYPVKNDDEILKSIDGSISNNMQLLAHCNGDAAADQYIRCCSKRADKVASIKPVMIHSQLLRRDQVPQLKHLNIISSFFVAHTFYWGDIHLSNFGPERANYISPVNTAYKNGIKFTLHQDTPVILPNMLETIWCAVNRITRNGVELDRGECVSPFVALKGVTEYAAHQYSEDDMKGTIEPGKLADFVILDKNPLKVPKMEIKNIKVLETIKEDVTVFTVNK</sequence>
<dbReference type="InterPro" id="IPR033932">
    <property type="entry name" value="YtcJ-like"/>
</dbReference>
<dbReference type="PANTHER" id="PTHR22642">
    <property type="entry name" value="IMIDAZOLONEPROPIONASE"/>
    <property type="match status" value="1"/>
</dbReference>
<organism evidence="2 3">
    <name type="scientific">Tritrichomonas musculus</name>
    <dbReference type="NCBI Taxonomy" id="1915356"/>
    <lineage>
        <taxon>Eukaryota</taxon>
        <taxon>Metamonada</taxon>
        <taxon>Parabasalia</taxon>
        <taxon>Tritrichomonadida</taxon>
        <taxon>Tritrichomonadidae</taxon>
        <taxon>Tritrichomonas</taxon>
    </lineage>
</organism>
<dbReference type="InterPro" id="IPR013108">
    <property type="entry name" value="Amidohydro_3"/>
</dbReference>
<dbReference type="Gene3D" id="3.20.20.140">
    <property type="entry name" value="Metal-dependent hydrolases"/>
    <property type="match status" value="1"/>
</dbReference>
<feature type="domain" description="Amidohydrolase 3" evidence="1">
    <location>
        <begin position="52"/>
        <end position="529"/>
    </location>
</feature>
<dbReference type="CDD" id="cd01300">
    <property type="entry name" value="YtcJ_like"/>
    <property type="match status" value="1"/>
</dbReference>
<evidence type="ECO:0000313" key="3">
    <source>
        <dbReference type="Proteomes" id="UP001470230"/>
    </source>
</evidence>
<accession>A0ABR2K3G2</accession>
<dbReference type="Gene3D" id="2.30.40.10">
    <property type="entry name" value="Urease, subunit C, domain 1"/>
    <property type="match status" value="1"/>
</dbReference>
<dbReference type="EMBL" id="JAPFFF010000007">
    <property type="protein sequence ID" value="KAK8885655.1"/>
    <property type="molecule type" value="Genomic_DNA"/>
</dbReference>
<reference evidence="2 3" key="1">
    <citation type="submission" date="2024-04" db="EMBL/GenBank/DDBJ databases">
        <title>Tritrichomonas musculus Genome.</title>
        <authorList>
            <person name="Alves-Ferreira E."/>
            <person name="Grigg M."/>
            <person name="Lorenzi H."/>
            <person name="Galac M."/>
        </authorList>
    </citation>
    <scope>NUCLEOTIDE SEQUENCE [LARGE SCALE GENOMIC DNA]</scope>
    <source>
        <strain evidence="2 3">EAF2021</strain>
    </source>
</reference>
<dbReference type="PANTHER" id="PTHR22642:SF2">
    <property type="entry name" value="PROTEIN LONG AFTER FAR-RED 3"/>
    <property type="match status" value="1"/>
</dbReference>
<dbReference type="InterPro" id="IPR011059">
    <property type="entry name" value="Metal-dep_hydrolase_composite"/>
</dbReference>
<name>A0ABR2K3G2_9EUKA</name>
<dbReference type="InterPro" id="IPR032466">
    <property type="entry name" value="Metal_Hydrolase"/>
</dbReference>
<protein>
    <recommendedName>
        <fullName evidence="1">Amidohydrolase 3 domain-containing protein</fullName>
    </recommendedName>
</protein>
<dbReference type="Proteomes" id="UP001470230">
    <property type="component" value="Unassembled WGS sequence"/>
</dbReference>